<feature type="chain" id="PRO_5010374470" evidence="1">
    <location>
        <begin position="32"/>
        <end position="333"/>
    </location>
</feature>
<dbReference type="Pfam" id="PF00149">
    <property type="entry name" value="Metallophos"/>
    <property type="match status" value="1"/>
</dbReference>
<sequence length="333" mass="35555">MSAWVPMTRTLCVLMLASLLGAAAPARPEKAAEDTFSGVERVVAVGDVHGDVEALKEVLRFAGLLDAKGHWSGGKAHLVQTGDIADRGAGTREAFELLMRLEREALAAGGRVHLLLGNHEVMNMRGDLRYVTPEELASFADQSATPDAPGAPKGLAGHQAAYGLEGRYGRWLRTHPAVVRIDGTLFLHGGLHPEVPAKTLGELNRWTRQELFPGGAPGGGTDPRGPLWFRGYAREDEAVWGPGLEAVLTRFGARRMVMGHTPTQDGRIGVRFGGRAVLIDTGLSTYYGRHLAALEIRGERLTALYPEGRVSLLVPAAKPEVAPPAPGKAAPGR</sequence>
<dbReference type="InterPro" id="IPR004843">
    <property type="entry name" value="Calcineurin-like_PHP"/>
</dbReference>
<dbReference type="GO" id="GO:0016787">
    <property type="term" value="F:hydrolase activity"/>
    <property type="evidence" value="ECO:0007669"/>
    <property type="project" value="InterPro"/>
</dbReference>
<dbReference type="AlphaFoldDB" id="A0A1H8BK94"/>
<organism evidence="3 4">
    <name type="scientific">Stigmatella aurantiaca</name>
    <dbReference type="NCBI Taxonomy" id="41"/>
    <lineage>
        <taxon>Bacteria</taxon>
        <taxon>Pseudomonadati</taxon>
        <taxon>Myxococcota</taxon>
        <taxon>Myxococcia</taxon>
        <taxon>Myxococcales</taxon>
        <taxon>Cystobacterineae</taxon>
        <taxon>Archangiaceae</taxon>
        <taxon>Stigmatella</taxon>
    </lineage>
</organism>
<dbReference type="SUPFAM" id="SSF56300">
    <property type="entry name" value="Metallo-dependent phosphatases"/>
    <property type="match status" value="1"/>
</dbReference>
<dbReference type="Proteomes" id="UP000182719">
    <property type="component" value="Unassembled WGS sequence"/>
</dbReference>
<reference evidence="4" key="1">
    <citation type="submission" date="2016-10" db="EMBL/GenBank/DDBJ databases">
        <authorList>
            <person name="Varghese N."/>
            <person name="Submissions S."/>
        </authorList>
    </citation>
    <scope>NUCLEOTIDE SEQUENCE [LARGE SCALE GENOMIC DNA]</scope>
    <source>
        <strain evidence="4">DSM 17044</strain>
    </source>
</reference>
<evidence type="ECO:0000256" key="1">
    <source>
        <dbReference type="SAM" id="SignalP"/>
    </source>
</evidence>
<keyword evidence="1" id="KW-0732">Signal</keyword>
<proteinExistence type="predicted"/>
<protein>
    <submittedName>
        <fullName evidence="3">Calcineurin-like phosphoesterase</fullName>
    </submittedName>
</protein>
<dbReference type="OrthoDB" id="7550081at2"/>
<dbReference type="Gene3D" id="3.60.21.10">
    <property type="match status" value="1"/>
</dbReference>
<name>A0A1H8BK94_STIAU</name>
<evidence type="ECO:0000313" key="4">
    <source>
        <dbReference type="Proteomes" id="UP000182719"/>
    </source>
</evidence>
<feature type="signal peptide" evidence="1">
    <location>
        <begin position="1"/>
        <end position="31"/>
    </location>
</feature>
<keyword evidence="4" id="KW-1185">Reference proteome</keyword>
<feature type="domain" description="Calcineurin-like phosphoesterase" evidence="2">
    <location>
        <begin position="41"/>
        <end position="262"/>
    </location>
</feature>
<dbReference type="EMBL" id="FOAP01000024">
    <property type="protein sequence ID" value="SEM83310.1"/>
    <property type="molecule type" value="Genomic_DNA"/>
</dbReference>
<evidence type="ECO:0000313" key="3">
    <source>
        <dbReference type="EMBL" id="SEM83310.1"/>
    </source>
</evidence>
<dbReference type="InterPro" id="IPR029052">
    <property type="entry name" value="Metallo-depent_PP-like"/>
</dbReference>
<gene>
    <name evidence="3" type="ORF">SAMN05444354_12411</name>
</gene>
<dbReference type="RefSeq" id="WP_075010297.1">
    <property type="nucleotide sequence ID" value="NZ_FOAP01000024.1"/>
</dbReference>
<evidence type="ECO:0000259" key="2">
    <source>
        <dbReference type="Pfam" id="PF00149"/>
    </source>
</evidence>
<accession>A0A1H8BK94</accession>
<dbReference type="PANTHER" id="PTHR46546">
    <property type="entry name" value="SHEWANELLA-LIKE PROTEIN PHOSPHATASE 1"/>
    <property type="match status" value="1"/>
</dbReference>
<dbReference type="PANTHER" id="PTHR46546:SF4">
    <property type="entry name" value="SHEWANELLA-LIKE PROTEIN PHOSPHATASE 1"/>
    <property type="match status" value="1"/>
</dbReference>